<evidence type="ECO:0000313" key="2">
    <source>
        <dbReference type="EMBL" id="PWY79730.1"/>
    </source>
</evidence>
<dbReference type="RefSeq" id="XP_025398753.1">
    <property type="nucleotide sequence ID" value="XM_025547170.1"/>
</dbReference>
<sequence length="228" mass="25060">MVLAEQRLTRTTRVQSRYTPGGGTGATRTREQESVEPRDAEKWSADLDAGIISQEDGRRAGKTRRGGEGQNGESEARNEEDAEEEKRGRGGGGGEGRKEKRSPQKNDGRTGPHEDHCGKWWEGRRGTAGGDWPRGGEQDGQDVGRTLGRDAAAIPLRAPLACLSSSRTLSHHTLCLRRGLCCWLPGPRATMDVFALVRLAGIWRFASTWLCVWMALFRSLRSRYTAGA</sequence>
<proteinExistence type="predicted"/>
<evidence type="ECO:0000313" key="3">
    <source>
        <dbReference type="Proteomes" id="UP000247233"/>
    </source>
</evidence>
<dbReference type="VEuPathDB" id="FungiDB:BO70DRAFT_407316"/>
<feature type="compositionally biased region" description="Basic and acidic residues" evidence="1">
    <location>
        <begin position="95"/>
        <end position="125"/>
    </location>
</feature>
<dbReference type="GeneID" id="37069407"/>
<dbReference type="Proteomes" id="UP000247233">
    <property type="component" value="Unassembled WGS sequence"/>
</dbReference>
<keyword evidence="3" id="KW-1185">Reference proteome</keyword>
<organism evidence="2 3">
    <name type="scientific">Aspergillus heteromorphus CBS 117.55</name>
    <dbReference type="NCBI Taxonomy" id="1448321"/>
    <lineage>
        <taxon>Eukaryota</taxon>
        <taxon>Fungi</taxon>
        <taxon>Dikarya</taxon>
        <taxon>Ascomycota</taxon>
        <taxon>Pezizomycotina</taxon>
        <taxon>Eurotiomycetes</taxon>
        <taxon>Eurotiomycetidae</taxon>
        <taxon>Eurotiales</taxon>
        <taxon>Aspergillaceae</taxon>
        <taxon>Aspergillus</taxon>
        <taxon>Aspergillus subgen. Circumdati</taxon>
    </lineage>
</organism>
<gene>
    <name evidence="2" type="ORF">BO70DRAFT_407316</name>
</gene>
<dbReference type="AlphaFoldDB" id="A0A317W6F8"/>
<dbReference type="EMBL" id="MSFL01000015">
    <property type="protein sequence ID" value="PWY79730.1"/>
    <property type="molecule type" value="Genomic_DNA"/>
</dbReference>
<feature type="compositionally biased region" description="Basic and acidic residues" evidence="1">
    <location>
        <begin position="28"/>
        <end position="45"/>
    </location>
</feature>
<protein>
    <submittedName>
        <fullName evidence="2">Uncharacterized protein</fullName>
    </submittedName>
</protein>
<comment type="caution">
    <text evidence="2">The sequence shown here is derived from an EMBL/GenBank/DDBJ whole genome shotgun (WGS) entry which is preliminary data.</text>
</comment>
<reference evidence="2 3" key="1">
    <citation type="submission" date="2016-12" db="EMBL/GenBank/DDBJ databases">
        <title>The genomes of Aspergillus section Nigri reveals drivers in fungal speciation.</title>
        <authorList>
            <consortium name="DOE Joint Genome Institute"/>
            <person name="Vesth T.C."/>
            <person name="Nybo J."/>
            <person name="Theobald S."/>
            <person name="Brandl J."/>
            <person name="Frisvad J.C."/>
            <person name="Nielsen K.F."/>
            <person name="Lyhne E.K."/>
            <person name="Kogle M.E."/>
            <person name="Kuo A."/>
            <person name="Riley R."/>
            <person name="Clum A."/>
            <person name="Nolan M."/>
            <person name="Lipzen A."/>
            <person name="Salamov A."/>
            <person name="Henrissat B."/>
            <person name="Wiebenga A."/>
            <person name="De Vries R.P."/>
            <person name="Grigoriev I.V."/>
            <person name="Mortensen U.H."/>
            <person name="Andersen M.R."/>
            <person name="Baker S.E."/>
        </authorList>
    </citation>
    <scope>NUCLEOTIDE SEQUENCE [LARGE SCALE GENOMIC DNA]</scope>
    <source>
        <strain evidence="2 3">CBS 117.55</strain>
    </source>
</reference>
<accession>A0A317W6F8</accession>
<name>A0A317W6F8_9EURO</name>
<feature type="region of interest" description="Disordered" evidence="1">
    <location>
        <begin position="1"/>
        <end position="144"/>
    </location>
</feature>
<evidence type="ECO:0000256" key="1">
    <source>
        <dbReference type="SAM" id="MobiDB-lite"/>
    </source>
</evidence>
<feature type="compositionally biased region" description="Basic and acidic residues" evidence="1">
    <location>
        <begin position="74"/>
        <end position="88"/>
    </location>
</feature>